<organism evidence="2 3">
    <name type="scientific">Variovorax paradoxus</name>
    <dbReference type="NCBI Taxonomy" id="34073"/>
    <lineage>
        <taxon>Bacteria</taxon>
        <taxon>Pseudomonadati</taxon>
        <taxon>Pseudomonadota</taxon>
        <taxon>Betaproteobacteria</taxon>
        <taxon>Burkholderiales</taxon>
        <taxon>Comamonadaceae</taxon>
        <taxon>Variovorax</taxon>
    </lineage>
</organism>
<feature type="domain" description="ESPR" evidence="1">
    <location>
        <begin position="1"/>
        <end position="41"/>
    </location>
</feature>
<gene>
    <name evidence="2" type="ORF">GFK26_14230</name>
</gene>
<evidence type="ECO:0000259" key="1">
    <source>
        <dbReference type="Pfam" id="PF13018"/>
    </source>
</evidence>
<reference evidence="2 3" key="1">
    <citation type="submission" date="2019-10" db="EMBL/GenBank/DDBJ databases">
        <title>Complete genome sequence of Variovorax paradoxus 5C-2.</title>
        <authorList>
            <person name="Gogoleva N.E."/>
            <person name="Balkin A.S."/>
        </authorList>
    </citation>
    <scope>NUCLEOTIDE SEQUENCE [LARGE SCALE GENOMIC DNA]</scope>
    <source>
        <strain evidence="2 3">5C-2</strain>
    </source>
</reference>
<dbReference type="Pfam" id="PF13018">
    <property type="entry name" value="ESPR"/>
    <property type="match status" value="1"/>
</dbReference>
<dbReference type="InterPro" id="IPR024973">
    <property type="entry name" value="ESPR"/>
</dbReference>
<dbReference type="RefSeq" id="WP_153282505.1">
    <property type="nucleotide sequence ID" value="NZ_CP045644.1"/>
</dbReference>
<dbReference type="Proteomes" id="UP000326780">
    <property type="component" value="Chromosome"/>
</dbReference>
<proteinExistence type="predicted"/>
<dbReference type="EMBL" id="CP045644">
    <property type="protein sequence ID" value="QFZ83828.1"/>
    <property type="molecule type" value="Genomic_DNA"/>
</dbReference>
<protein>
    <recommendedName>
        <fullName evidence="1">ESPR domain-containing protein</fullName>
    </recommendedName>
</protein>
<evidence type="ECO:0000313" key="2">
    <source>
        <dbReference type="EMBL" id="QFZ83828.1"/>
    </source>
</evidence>
<evidence type="ECO:0000313" key="3">
    <source>
        <dbReference type="Proteomes" id="UP000326780"/>
    </source>
</evidence>
<name>A0A5Q0M3K5_VARPD</name>
<dbReference type="AlphaFoldDB" id="A0A5Q0M3K5"/>
<sequence>MNKSYRSIWNEALGAWVAASELTSARGKKSKSRVATVAALVVAERRRGMGWGVGSIRAQREYGNR</sequence>
<accession>A0A5Q0M3K5</accession>